<dbReference type="Proteomes" id="UP000046392">
    <property type="component" value="Unplaced"/>
</dbReference>
<protein>
    <submittedName>
        <fullName evidence="3">Uncharacterized protein</fullName>
    </submittedName>
</protein>
<reference evidence="3" key="1">
    <citation type="submission" date="2017-02" db="UniProtKB">
        <authorList>
            <consortium name="WormBaseParasite"/>
        </authorList>
    </citation>
    <scope>IDENTIFICATION</scope>
</reference>
<organism evidence="2 3">
    <name type="scientific">Strongyloides papillosus</name>
    <name type="common">Intestinal threadworm</name>
    <dbReference type="NCBI Taxonomy" id="174720"/>
    <lineage>
        <taxon>Eukaryota</taxon>
        <taxon>Metazoa</taxon>
        <taxon>Ecdysozoa</taxon>
        <taxon>Nematoda</taxon>
        <taxon>Chromadorea</taxon>
        <taxon>Rhabditida</taxon>
        <taxon>Tylenchina</taxon>
        <taxon>Panagrolaimomorpha</taxon>
        <taxon>Strongyloidoidea</taxon>
        <taxon>Strongyloididae</taxon>
        <taxon>Strongyloides</taxon>
    </lineage>
</organism>
<sequence length="67" mass="7681">MHFMKYLAFLFLLAFQNSFQQLVDSGESEGQDLGLVNGYETEGGPLYNEQTPYDKAQERVPGFFPLR</sequence>
<keyword evidence="2" id="KW-1185">Reference proteome</keyword>
<evidence type="ECO:0000313" key="2">
    <source>
        <dbReference type="Proteomes" id="UP000046392"/>
    </source>
</evidence>
<evidence type="ECO:0000256" key="1">
    <source>
        <dbReference type="SAM" id="SignalP"/>
    </source>
</evidence>
<name>A0A0N5C2N7_STREA</name>
<accession>A0A0N5C2N7</accession>
<dbReference type="WBParaSite" id="SPAL_0001224700.1">
    <property type="protein sequence ID" value="SPAL_0001224700.1"/>
    <property type="gene ID" value="SPAL_0001224700"/>
</dbReference>
<evidence type="ECO:0000313" key="3">
    <source>
        <dbReference type="WBParaSite" id="SPAL_0001224700.1"/>
    </source>
</evidence>
<feature type="signal peptide" evidence="1">
    <location>
        <begin position="1"/>
        <end position="25"/>
    </location>
</feature>
<feature type="chain" id="PRO_5005895343" evidence="1">
    <location>
        <begin position="26"/>
        <end position="67"/>
    </location>
</feature>
<proteinExistence type="predicted"/>
<keyword evidence="1" id="KW-0732">Signal</keyword>
<dbReference type="AlphaFoldDB" id="A0A0N5C2N7"/>